<keyword evidence="2" id="KW-1185">Reference proteome</keyword>
<reference evidence="1" key="1">
    <citation type="submission" date="2020-08" db="EMBL/GenBank/DDBJ databases">
        <title>Genome sequencing and assembly of the red palm weevil Rhynchophorus ferrugineus.</title>
        <authorList>
            <person name="Dias G.B."/>
            <person name="Bergman C.M."/>
            <person name="Manee M."/>
        </authorList>
    </citation>
    <scope>NUCLEOTIDE SEQUENCE</scope>
    <source>
        <strain evidence="1">AA-2017</strain>
        <tissue evidence="1">Whole larva</tissue>
    </source>
</reference>
<dbReference type="Proteomes" id="UP000625711">
    <property type="component" value="Unassembled WGS sequence"/>
</dbReference>
<evidence type="ECO:0000313" key="1">
    <source>
        <dbReference type="EMBL" id="KAF7267349.1"/>
    </source>
</evidence>
<name>A0A834HUF6_RHYFE</name>
<evidence type="ECO:0000313" key="2">
    <source>
        <dbReference type="Proteomes" id="UP000625711"/>
    </source>
</evidence>
<dbReference type="EMBL" id="JAACXV010014434">
    <property type="protein sequence ID" value="KAF7267349.1"/>
    <property type="molecule type" value="Genomic_DNA"/>
</dbReference>
<protein>
    <submittedName>
        <fullName evidence="1">Uncharacterized protein</fullName>
    </submittedName>
</protein>
<dbReference type="AlphaFoldDB" id="A0A834HUF6"/>
<gene>
    <name evidence="1" type="ORF">GWI33_019422</name>
</gene>
<comment type="caution">
    <text evidence="1">The sequence shown here is derived from an EMBL/GenBank/DDBJ whole genome shotgun (WGS) entry which is preliminary data.</text>
</comment>
<accession>A0A834HUF6</accession>
<sequence>MHPVTSQTFDFRKETQHAPKTISMFRNHPRILRHDIPVRGDFDTPQTMAGPDLIYSFAENSCSRITFTFLAER</sequence>
<organism evidence="1 2">
    <name type="scientific">Rhynchophorus ferrugineus</name>
    <name type="common">Red palm weevil</name>
    <name type="synonym">Curculio ferrugineus</name>
    <dbReference type="NCBI Taxonomy" id="354439"/>
    <lineage>
        <taxon>Eukaryota</taxon>
        <taxon>Metazoa</taxon>
        <taxon>Ecdysozoa</taxon>
        <taxon>Arthropoda</taxon>
        <taxon>Hexapoda</taxon>
        <taxon>Insecta</taxon>
        <taxon>Pterygota</taxon>
        <taxon>Neoptera</taxon>
        <taxon>Endopterygota</taxon>
        <taxon>Coleoptera</taxon>
        <taxon>Polyphaga</taxon>
        <taxon>Cucujiformia</taxon>
        <taxon>Curculionidae</taxon>
        <taxon>Dryophthorinae</taxon>
        <taxon>Rhynchophorus</taxon>
    </lineage>
</organism>
<proteinExistence type="predicted"/>